<evidence type="ECO:0000313" key="3">
    <source>
        <dbReference type="Proteomes" id="UP000717328"/>
    </source>
</evidence>
<feature type="region of interest" description="Disordered" evidence="1">
    <location>
        <begin position="349"/>
        <end position="394"/>
    </location>
</feature>
<organism evidence="2 3">
    <name type="scientific">Sphagnurus paluster</name>
    <dbReference type="NCBI Taxonomy" id="117069"/>
    <lineage>
        <taxon>Eukaryota</taxon>
        <taxon>Fungi</taxon>
        <taxon>Dikarya</taxon>
        <taxon>Basidiomycota</taxon>
        <taxon>Agaricomycotina</taxon>
        <taxon>Agaricomycetes</taxon>
        <taxon>Agaricomycetidae</taxon>
        <taxon>Agaricales</taxon>
        <taxon>Tricholomatineae</taxon>
        <taxon>Lyophyllaceae</taxon>
        <taxon>Sphagnurus</taxon>
    </lineage>
</organism>
<reference evidence="2" key="1">
    <citation type="submission" date="2021-02" db="EMBL/GenBank/DDBJ databases">
        <authorList>
            <person name="Nieuwenhuis M."/>
            <person name="Van De Peppel L.J.J."/>
        </authorList>
    </citation>
    <scope>NUCLEOTIDE SEQUENCE</scope>
    <source>
        <strain evidence="2">D49</strain>
    </source>
</reference>
<name>A0A9P7KKP5_9AGAR</name>
<reference evidence="2" key="2">
    <citation type="submission" date="2021-10" db="EMBL/GenBank/DDBJ databases">
        <title>Phylogenomics reveals ancestral predisposition of the termite-cultivated fungus Termitomyces towards a domesticated lifestyle.</title>
        <authorList>
            <person name="Auxier B."/>
            <person name="Grum-Grzhimaylo A."/>
            <person name="Cardenas M.E."/>
            <person name="Lodge J.D."/>
            <person name="Laessoe T."/>
            <person name="Pedersen O."/>
            <person name="Smith M.E."/>
            <person name="Kuyper T.W."/>
            <person name="Franco-Molano E.A."/>
            <person name="Baroni T.J."/>
            <person name="Aanen D.K."/>
        </authorList>
    </citation>
    <scope>NUCLEOTIDE SEQUENCE</scope>
    <source>
        <strain evidence="2">D49</strain>
    </source>
</reference>
<dbReference type="AlphaFoldDB" id="A0A9P7KKP5"/>
<feature type="region of interest" description="Disordered" evidence="1">
    <location>
        <begin position="425"/>
        <end position="476"/>
    </location>
</feature>
<feature type="compositionally biased region" description="Pro residues" evidence="1">
    <location>
        <begin position="303"/>
        <end position="318"/>
    </location>
</feature>
<feature type="compositionally biased region" description="Low complexity" evidence="1">
    <location>
        <begin position="362"/>
        <end position="372"/>
    </location>
</feature>
<dbReference type="OrthoDB" id="39175at2759"/>
<proteinExistence type="predicted"/>
<feature type="compositionally biased region" description="Low complexity" evidence="1">
    <location>
        <begin position="385"/>
        <end position="394"/>
    </location>
</feature>
<evidence type="ECO:0000256" key="1">
    <source>
        <dbReference type="SAM" id="MobiDB-lite"/>
    </source>
</evidence>
<accession>A0A9P7KKP5</accession>
<gene>
    <name evidence="2" type="ORF">H0H81_010973</name>
</gene>
<keyword evidence="3" id="KW-1185">Reference proteome</keyword>
<comment type="caution">
    <text evidence="2">The sequence shown here is derived from an EMBL/GenBank/DDBJ whole genome shotgun (WGS) entry which is preliminary data.</text>
</comment>
<dbReference type="Proteomes" id="UP000717328">
    <property type="component" value="Unassembled WGS sequence"/>
</dbReference>
<evidence type="ECO:0000313" key="2">
    <source>
        <dbReference type="EMBL" id="KAG5650806.1"/>
    </source>
</evidence>
<feature type="region of interest" description="Disordered" evidence="1">
    <location>
        <begin position="286"/>
        <end position="335"/>
    </location>
</feature>
<protein>
    <submittedName>
        <fullName evidence="2">Uncharacterized protein</fullName>
    </submittedName>
</protein>
<feature type="compositionally biased region" description="Low complexity" evidence="1">
    <location>
        <begin position="426"/>
        <end position="464"/>
    </location>
</feature>
<sequence>MDPYADHTLYAFTEHSQTAIPYTDDLSGLFAIPQDLSDGQPVRNTSYTNSPLPFGAWRQSRSQYEDQRGLGVSGQYLNQTTIPTTFNATTRPTPTYNAYGPAPNPNQYTPAHVVEGRGDIPMNTQFALRHERLASAFRWTPAALGEDLTSYGQQGGAGALDSLVPDVPGLHSTGFILPGSSDGDGGSVAVWQASEEQYFPENRPQLEEGPPNAHVQAHYAAATSGTEHLVDSADMGDHDTSIITLFAPAIAPSYAEDLDTPYHTPIDAEHRSSYSELSAHVAFLTSGQPGAGASNYHTRALPSPRPSPPPSPSPPHSIPPVVHDHPPASPQDLADSPLFGQFQVHVHFPGSAQARRRRRSSARPWSISSSVSPMPPLDMLDTLDYPSPSTSTAASLSYHSHHAWTPSPSGYDFNSLALPNMNGNGTASASTSSSSPIPLPPIASEYSFPSSSPSSSAPLSSSRPRPQPRPHSTPPAILVSHLHSQKPPALLPALGPRMGLGNDDDADDVRWKRPQHLACTFCRKRKIACGRPAMGSVDSRCK</sequence>
<dbReference type="EMBL" id="JABCKI010000359">
    <property type="protein sequence ID" value="KAG5650806.1"/>
    <property type="molecule type" value="Genomic_DNA"/>
</dbReference>